<keyword evidence="2" id="KW-1185">Reference proteome</keyword>
<organism evidence="1 2">
    <name type="scientific">Dactylosporangium cerinum</name>
    <dbReference type="NCBI Taxonomy" id="1434730"/>
    <lineage>
        <taxon>Bacteria</taxon>
        <taxon>Bacillati</taxon>
        <taxon>Actinomycetota</taxon>
        <taxon>Actinomycetes</taxon>
        <taxon>Micromonosporales</taxon>
        <taxon>Micromonosporaceae</taxon>
        <taxon>Dactylosporangium</taxon>
    </lineage>
</organism>
<gene>
    <name evidence="1" type="ORF">ACFPIJ_12040</name>
</gene>
<dbReference type="Proteomes" id="UP001595912">
    <property type="component" value="Unassembled WGS sequence"/>
</dbReference>
<dbReference type="EMBL" id="JBHSIU010000012">
    <property type="protein sequence ID" value="MFC4998563.1"/>
    <property type="molecule type" value="Genomic_DNA"/>
</dbReference>
<proteinExistence type="predicted"/>
<sequence length="120" mass="13039">MIAARLDENAPPADDPFTALTAELTELGYTADDAVNGITTYADPDGGGVLATIEIVHRHEARFSRRNDDGNPTWMIQLTADVPDRIQRIALYAILHADHTDEQQILHNISGAITTGTDES</sequence>
<reference evidence="2" key="1">
    <citation type="journal article" date="2019" name="Int. J. Syst. Evol. Microbiol.">
        <title>The Global Catalogue of Microorganisms (GCM) 10K type strain sequencing project: providing services to taxonomists for standard genome sequencing and annotation.</title>
        <authorList>
            <consortium name="The Broad Institute Genomics Platform"/>
            <consortium name="The Broad Institute Genome Sequencing Center for Infectious Disease"/>
            <person name="Wu L."/>
            <person name="Ma J."/>
        </authorList>
    </citation>
    <scope>NUCLEOTIDE SEQUENCE [LARGE SCALE GENOMIC DNA]</scope>
    <source>
        <strain evidence="2">CGMCC 4.7152</strain>
    </source>
</reference>
<comment type="caution">
    <text evidence="1">The sequence shown here is derived from an EMBL/GenBank/DDBJ whole genome shotgun (WGS) entry which is preliminary data.</text>
</comment>
<dbReference type="RefSeq" id="WP_380114818.1">
    <property type="nucleotide sequence ID" value="NZ_JBHSIU010000012.1"/>
</dbReference>
<evidence type="ECO:0000313" key="2">
    <source>
        <dbReference type="Proteomes" id="UP001595912"/>
    </source>
</evidence>
<evidence type="ECO:0000313" key="1">
    <source>
        <dbReference type="EMBL" id="MFC4998563.1"/>
    </source>
</evidence>
<accession>A0ABV9VTF0</accession>
<name>A0ABV9VTF0_9ACTN</name>
<protein>
    <submittedName>
        <fullName evidence="1">Uncharacterized protein</fullName>
    </submittedName>
</protein>